<feature type="transmembrane region" description="Helical" evidence="10">
    <location>
        <begin position="260"/>
        <end position="281"/>
    </location>
</feature>
<name>A0AAD9PW87_ACRCE</name>
<evidence type="ECO:0000313" key="13">
    <source>
        <dbReference type="Proteomes" id="UP001249851"/>
    </source>
</evidence>
<evidence type="ECO:0000256" key="8">
    <source>
        <dbReference type="ARBA" id="ARBA00022989"/>
    </source>
</evidence>
<evidence type="ECO:0000256" key="7">
    <source>
        <dbReference type="ARBA" id="ARBA00022824"/>
    </source>
</evidence>
<dbReference type="EMBL" id="JARQWQ010000116">
    <property type="protein sequence ID" value="KAK2550044.1"/>
    <property type="molecule type" value="Genomic_DNA"/>
</dbReference>
<keyword evidence="4 10" id="KW-0328">Glycosyltransferase</keyword>
<sequence length="328" mass="37608">MSQNFYSVALAVLAAILVRWCVSLSSYSGKGKPPLYVNTSRNDLMYWGLDYPPLTAYHSWICGFIANKINPKWVALHTSRGYESPDHKLFMRYTVLLADVAIYFPAVFVFSLYCLGRKPVLNKVLTAVAIILYPGLILIDHGHFQYNAVSLGLALWGVIGVVLGRDLLGSIAFTLALNYKQMELYHALPFFFYLLGKSWQQNSWTKWQAFGARYLYWLNMLPLLVRDELALPYFSCMLLFYAVAYHVFELQKTKKLKQTLFVVSMLGCLCLHFCLALVQAPRQYPDIWPVLVSVFSCTHFLGFFCYFNYIQFCLPYAARPVAMKGKKS</sequence>
<dbReference type="Pfam" id="PF03155">
    <property type="entry name" value="Alg6_Alg8"/>
    <property type="match status" value="2"/>
</dbReference>
<comment type="subcellular location">
    <subcellularLocation>
        <location evidence="1 10">Endoplasmic reticulum membrane</location>
        <topology evidence="1 10">Multi-pass membrane protein</topology>
    </subcellularLocation>
</comment>
<accession>A0AAD9PW87</accession>
<evidence type="ECO:0000313" key="12">
    <source>
        <dbReference type="EMBL" id="KAK2550044.1"/>
    </source>
</evidence>
<evidence type="ECO:0000256" key="9">
    <source>
        <dbReference type="ARBA" id="ARBA00023136"/>
    </source>
</evidence>
<keyword evidence="11" id="KW-0732">Signal</keyword>
<evidence type="ECO:0000256" key="5">
    <source>
        <dbReference type="ARBA" id="ARBA00022679"/>
    </source>
</evidence>
<keyword evidence="6 10" id="KW-0812">Transmembrane</keyword>
<feature type="transmembrane region" description="Helical" evidence="10">
    <location>
        <begin position="184"/>
        <end position="200"/>
    </location>
</feature>
<proteinExistence type="inferred from homology"/>
<feature type="transmembrane region" description="Helical" evidence="10">
    <location>
        <begin position="120"/>
        <end position="139"/>
    </location>
</feature>
<dbReference type="InterPro" id="IPR004856">
    <property type="entry name" value="Glyco_trans_ALG6/ALG8"/>
</dbReference>
<reference evidence="12" key="2">
    <citation type="journal article" date="2023" name="Science">
        <title>Genomic signatures of disease resistance in endangered staghorn corals.</title>
        <authorList>
            <person name="Vollmer S.V."/>
            <person name="Selwyn J.D."/>
            <person name="Despard B.A."/>
            <person name="Roesel C.L."/>
        </authorList>
    </citation>
    <scope>NUCLEOTIDE SEQUENCE</scope>
    <source>
        <strain evidence="12">K2</strain>
    </source>
</reference>
<feature type="transmembrane region" description="Helical" evidence="10">
    <location>
        <begin position="287"/>
        <end position="309"/>
    </location>
</feature>
<evidence type="ECO:0000256" key="10">
    <source>
        <dbReference type="RuleBase" id="RU363110"/>
    </source>
</evidence>
<evidence type="ECO:0000256" key="3">
    <source>
        <dbReference type="ARBA" id="ARBA00008715"/>
    </source>
</evidence>
<keyword evidence="9 10" id="KW-0472">Membrane</keyword>
<reference evidence="12" key="1">
    <citation type="journal article" date="2023" name="G3 (Bethesda)">
        <title>Whole genome assembly and annotation of the endangered Caribbean coral Acropora cervicornis.</title>
        <authorList>
            <person name="Selwyn J.D."/>
            <person name="Vollmer S.V."/>
        </authorList>
    </citation>
    <scope>NUCLEOTIDE SEQUENCE</scope>
    <source>
        <strain evidence="12">K2</strain>
    </source>
</reference>
<feature type="transmembrane region" description="Helical" evidence="10">
    <location>
        <begin position="90"/>
        <end position="113"/>
    </location>
</feature>
<evidence type="ECO:0000256" key="6">
    <source>
        <dbReference type="ARBA" id="ARBA00022692"/>
    </source>
</evidence>
<feature type="signal peptide" evidence="11">
    <location>
        <begin position="1"/>
        <end position="23"/>
    </location>
</feature>
<comment type="caution">
    <text evidence="10">Lacks conserved residue(s) required for the propagation of feature annotation.</text>
</comment>
<evidence type="ECO:0000256" key="2">
    <source>
        <dbReference type="ARBA" id="ARBA00004922"/>
    </source>
</evidence>
<feature type="transmembrane region" description="Helical" evidence="10">
    <location>
        <begin position="230"/>
        <end position="248"/>
    </location>
</feature>
<feature type="transmembrane region" description="Helical" evidence="10">
    <location>
        <begin position="151"/>
        <end position="177"/>
    </location>
</feature>
<dbReference type="GO" id="GO:0042281">
    <property type="term" value="F:dolichyl pyrophosphate Man9GlcNAc2 alpha-1,3-glucosyltransferase activity"/>
    <property type="evidence" value="ECO:0007669"/>
    <property type="project" value="TreeGrafter"/>
</dbReference>
<feature type="chain" id="PRO_5042279031" description="Alpha-1,3-glucosyltransferase" evidence="11">
    <location>
        <begin position="24"/>
        <end position="328"/>
    </location>
</feature>
<keyword evidence="8 10" id="KW-1133">Transmembrane helix</keyword>
<comment type="pathway">
    <text evidence="2 10">Protein modification; protein glycosylation.</text>
</comment>
<dbReference type="PANTHER" id="PTHR12413">
    <property type="entry name" value="DOLICHYL GLYCOSYLTRANSFERASE"/>
    <property type="match status" value="1"/>
</dbReference>
<comment type="caution">
    <text evidence="12">The sequence shown here is derived from an EMBL/GenBank/DDBJ whole genome shotgun (WGS) entry which is preliminary data.</text>
</comment>
<keyword evidence="5 10" id="KW-0808">Transferase</keyword>
<comment type="similarity">
    <text evidence="3 10">Belongs to the ALG6/ALG8 glucosyltransferase family.</text>
</comment>
<keyword evidence="7 10" id="KW-0256">Endoplasmic reticulum</keyword>
<dbReference type="EC" id="2.4.1.-" evidence="10"/>
<protein>
    <recommendedName>
        <fullName evidence="10">Alpha-1,3-glucosyltransferase</fullName>
        <ecNumber evidence="10">2.4.1.-</ecNumber>
    </recommendedName>
</protein>
<organism evidence="12 13">
    <name type="scientific">Acropora cervicornis</name>
    <name type="common">Staghorn coral</name>
    <dbReference type="NCBI Taxonomy" id="6130"/>
    <lineage>
        <taxon>Eukaryota</taxon>
        <taxon>Metazoa</taxon>
        <taxon>Cnidaria</taxon>
        <taxon>Anthozoa</taxon>
        <taxon>Hexacorallia</taxon>
        <taxon>Scleractinia</taxon>
        <taxon>Astrocoeniina</taxon>
        <taxon>Acroporidae</taxon>
        <taxon>Acropora</taxon>
    </lineage>
</organism>
<dbReference type="GO" id="GO:0005789">
    <property type="term" value="C:endoplasmic reticulum membrane"/>
    <property type="evidence" value="ECO:0007669"/>
    <property type="project" value="UniProtKB-SubCell"/>
</dbReference>
<dbReference type="AlphaFoldDB" id="A0AAD9PW87"/>
<dbReference type="PANTHER" id="PTHR12413:SF1">
    <property type="entry name" value="DOLICHYL PYROPHOSPHATE MAN9GLCNAC2 ALPHA-1,3-GLUCOSYLTRANSFERASE"/>
    <property type="match status" value="1"/>
</dbReference>
<dbReference type="Proteomes" id="UP001249851">
    <property type="component" value="Unassembled WGS sequence"/>
</dbReference>
<keyword evidence="13" id="KW-1185">Reference proteome</keyword>
<evidence type="ECO:0000256" key="1">
    <source>
        <dbReference type="ARBA" id="ARBA00004477"/>
    </source>
</evidence>
<evidence type="ECO:0000256" key="4">
    <source>
        <dbReference type="ARBA" id="ARBA00022676"/>
    </source>
</evidence>
<evidence type="ECO:0000256" key="11">
    <source>
        <dbReference type="SAM" id="SignalP"/>
    </source>
</evidence>
<gene>
    <name evidence="12" type="ORF">P5673_029366</name>
</gene>